<reference evidence="7 8" key="1">
    <citation type="journal article" date="2007" name="Genome Biol.">
        <title>Interrupted coding sequences in Mycobacterium smegmatis: authentic mutations or sequencing errors?</title>
        <authorList>
            <person name="Deshayes C."/>
            <person name="Perrodou E."/>
            <person name="Gallien S."/>
            <person name="Euphrasie D."/>
            <person name="Schaeffer C."/>
            <person name="Van-Dorsselaer A."/>
            <person name="Poch O."/>
            <person name="Lecompte O."/>
            <person name="Reyrat J.M."/>
        </authorList>
    </citation>
    <scope>NUCLEOTIDE SEQUENCE [LARGE SCALE GENOMIC DNA]</scope>
    <source>
        <strain evidence="8">ATCC 700084 / mc(2)155</strain>
    </source>
</reference>
<feature type="transmembrane region" description="Helical" evidence="5">
    <location>
        <begin position="160"/>
        <end position="184"/>
    </location>
</feature>
<name>I7FCV2_MYCS2</name>
<keyword evidence="2 5" id="KW-0812">Transmembrane</keyword>
<dbReference type="PANTHER" id="PTHR23527">
    <property type="entry name" value="BLL3282 PROTEIN"/>
    <property type="match status" value="1"/>
</dbReference>
<feature type="transmembrane region" description="Helical" evidence="5">
    <location>
        <begin position="266"/>
        <end position="286"/>
    </location>
</feature>
<reference evidence="7 8" key="2">
    <citation type="journal article" date="2009" name="Genome Res.">
        <title>Ortho-proteogenomics: multiple proteomes investigation through orthology and a new MS-based protocol.</title>
        <authorList>
            <person name="Gallien S."/>
            <person name="Perrodou E."/>
            <person name="Carapito C."/>
            <person name="Deshayes C."/>
            <person name="Reyrat J.M."/>
            <person name="Van Dorsselaer A."/>
            <person name="Poch O."/>
            <person name="Schaeffer C."/>
            <person name="Lecompte O."/>
        </authorList>
    </citation>
    <scope>NUCLEOTIDE SEQUENCE [LARGE SCALE GENOMIC DNA]</scope>
    <source>
        <strain evidence="8">ATCC 700084 / mc(2)155</strain>
    </source>
</reference>
<dbReference type="PANTHER" id="PTHR23527:SF1">
    <property type="entry name" value="BLL3282 PROTEIN"/>
    <property type="match status" value="1"/>
</dbReference>
<dbReference type="EMBL" id="CP001663">
    <property type="protein sequence ID" value="AFP36738.1"/>
    <property type="molecule type" value="Genomic_DNA"/>
</dbReference>
<evidence type="ECO:0000259" key="6">
    <source>
        <dbReference type="PROSITE" id="PS50850"/>
    </source>
</evidence>
<keyword evidence="4 5" id="KW-0472">Membrane</keyword>
<comment type="subcellular location">
    <subcellularLocation>
        <location evidence="1">Cell membrane</location>
        <topology evidence="1">Multi-pass membrane protein</topology>
    </subcellularLocation>
</comment>
<dbReference type="KEGG" id="msg:MSMEI_0257"/>
<evidence type="ECO:0000256" key="3">
    <source>
        <dbReference type="ARBA" id="ARBA00022989"/>
    </source>
</evidence>
<sequence>MNVWRRRGMPALLGSAALGFTGLAFLLPVAPMWAVHIGADNLGAGLVNTVLMACTVVAQLLVGRLIRRVGMRVTLAIGLLLLGGPALLHLFAETLWAVLVLAALRGLGFGILTVSGVDGVAGLFAQEHRGRAVGAYGLAIAAPQFIFTPLAPWLAEQAGFGLVFALATAPVLAIPFALAFTRPVPTPPRRDDDEKFALTAGLVSPIVALVVITASGGAILTFAPQFGSAEAAFASLLALTGLTALARWLVGGLADRFGPARFIQPLLYLGAVGLATVATGIARGALIAEILIVVGAALVGIAYGALQNVTLVQAFAATGEHARSKVSVAWNVGFDGGTGIGALAVGALATSGSFPMAFAVLAAACAVMGVASYFAHRRTV</sequence>
<dbReference type="Gene3D" id="1.20.1250.20">
    <property type="entry name" value="MFS general substrate transporter like domains"/>
    <property type="match status" value="2"/>
</dbReference>
<organism evidence="7 8">
    <name type="scientific">Mycolicibacterium smegmatis (strain ATCC 700084 / mc(2)155)</name>
    <name type="common">Mycobacterium smegmatis</name>
    <dbReference type="NCBI Taxonomy" id="246196"/>
    <lineage>
        <taxon>Bacteria</taxon>
        <taxon>Bacillati</taxon>
        <taxon>Actinomycetota</taxon>
        <taxon>Actinomycetes</taxon>
        <taxon>Mycobacteriales</taxon>
        <taxon>Mycobacteriaceae</taxon>
        <taxon>Mycolicibacterium</taxon>
    </lineage>
</organism>
<feature type="domain" description="Major facilitator superfamily (MFS) profile" evidence="6">
    <location>
        <begin position="7"/>
        <end position="380"/>
    </location>
</feature>
<dbReference type="InterPro" id="IPR011701">
    <property type="entry name" value="MFS"/>
</dbReference>
<dbReference type="InterPro" id="IPR020846">
    <property type="entry name" value="MFS_dom"/>
</dbReference>
<dbReference type="KEGG" id="msb:LJ00_01325"/>
<feature type="transmembrane region" description="Helical" evidence="5">
    <location>
        <begin position="73"/>
        <end position="92"/>
    </location>
</feature>
<dbReference type="GO" id="GO:0022857">
    <property type="term" value="F:transmembrane transporter activity"/>
    <property type="evidence" value="ECO:0007669"/>
    <property type="project" value="InterPro"/>
</dbReference>
<feature type="transmembrane region" description="Helical" evidence="5">
    <location>
        <begin position="356"/>
        <end position="375"/>
    </location>
</feature>
<dbReference type="PATRIC" id="fig|246196.56.peg.262"/>
<proteinExistence type="predicted"/>
<evidence type="ECO:0000256" key="2">
    <source>
        <dbReference type="ARBA" id="ARBA00022692"/>
    </source>
</evidence>
<evidence type="ECO:0000256" key="4">
    <source>
        <dbReference type="ARBA" id="ARBA00023136"/>
    </source>
</evidence>
<feature type="transmembrane region" description="Helical" evidence="5">
    <location>
        <begin position="98"/>
        <end position="121"/>
    </location>
</feature>
<evidence type="ECO:0000256" key="1">
    <source>
        <dbReference type="ARBA" id="ARBA00004651"/>
    </source>
</evidence>
<dbReference type="GO" id="GO:0005886">
    <property type="term" value="C:plasma membrane"/>
    <property type="evidence" value="ECO:0007669"/>
    <property type="project" value="UniProtKB-SubCell"/>
</dbReference>
<gene>
    <name evidence="7" type="ordered locus">MSMEI_0257</name>
</gene>
<dbReference type="InterPro" id="IPR036259">
    <property type="entry name" value="MFS_trans_sf"/>
</dbReference>
<feature type="transmembrane region" description="Helical" evidence="5">
    <location>
        <begin position="44"/>
        <end position="66"/>
    </location>
</feature>
<feature type="transmembrane region" description="Helical" evidence="5">
    <location>
        <begin position="292"/>
        <end position="316"/>
    </location>
</feature>
<evidence type="ECO:0000313" key="7">
    <source>
        <dbReference type="EMBL" id="AFP36738.1"/>
    </source>
</evidence>
<dbReference type="SUPFAM" id="SSF103473">
    <property type="entry name" value="MFS general substrate transporter"/>
    <property type="match status" value="1"/>
</dbReference>
<dbReference type="AlphaFoldDB" id="I7FCV2"/>
<feature type="transmembrane region" description="Helical" evidence="5">
    <location>
        <begin position="196"/>
        <end position="220"/>
    </location>
</feature>
<feature type="transmembrane region" description="Helical" evidence="5">
    <location>
        <begin position="232"/>
        <end position="254"/>
    </location>
</feature>
<accession>I7FCV2</accession>
<feature type="transmembrane region" description="Helical" evidence="5">
    <location>
        <begin position="328"/>
        <end position="350"/>
    </location>
</feature>
<dbReference type="InterPro" id="IPR052952">
    <property type="entry name" value="MFS-Transporter"/>
</dbReference>
<dbReference type="PROSITE" id="PS50850">
    <property type="entry name" value="MFS"/>
    <property type="match status" value="1"/>
</dbReference>
<evidence type="ECO:0000256" key="5">
    <source>
        <dbReference type="SAM" id="Phobius"/>
    </source>
</evidence>
<evidence type="ECO:0000313" key="8">
    <source>
        <dbReference type="Proteomes" id="UP000006158"/>
    </source>
</evidence>
<protein>
    <submittedName>
        <fullName evidence="7">Transport protein</fullName>
    </submittedName>
</protein>
<dbReference type="Pfam" id="PF07690">
    <property type="entry name" value="MFS_1"/>
    <property type="match status" value="1"/>
</dbReference>
<feature type="transmembrane region" description="Helical" evidence="5">
    <location>
        <begin position="133"/>
        <end position="154"/>
    </location>
</feature>
<keyword evidence="3 5" id="KW-1133">Transmembrane helix</keyword>
<dbReference type="Proteomes" id="UP000006158">
    <property type="component" value="Chromosome"/>
</dbReference>